<accession>A0A7W6TFU4</accession>
<comment type="caution">
    <text evidence="3">The sequence shown here is derived from an EMBL/GenBank/DDBJ whole genome shotgun (WGS) entry which is preliminary data.</text>
</comment>
<dbReference type="AlphaFoldDB" id="A0A7W6TFU4"/>
<feature type="compositionally biased region" description="Polar residues" evidence="1">
    <location>
        <begin position="34"/>
        <end position="49"/>
    </location>
</feature>
<dbReference type="Proteomes" id="UP000520770">
    <property type="component" value="Unassembled WGS sequence"/>
</dbReference>
<feature type="region of interest" description="Disordered" evidence="1">
    <location>
        <begin position="23"/>
        <end position="49"/>
    </location>
</feature>
<dbReference type="EMBL" id="JACIGW010000002">
    <property type="protein sequence ID" value="MBB4348265.1"/>
    <property type="molecule type" value="Genomic_DNA"/>
</dbReference>
<name>A0A7W6TFU4_9HYPH</name>
<dbReference type="EMBL" id="JACIHM010000002">
    <property type="protein sequence ID" value="MBB4446191.1"/>
    <property type="molecule type" value="Genomic_DNA"/>
</dbReference>
<feature type="region of interest" description="Disordered" evidence="1">
    <location>
        <begin position="65"/>
        <end position="86"/>
    </location>
</feature>
<evidence type="ECO:0000313" key="3">
    <source>
        <dbReference type="EMBL" id="MBB4411501.1"/>
    </source>
</evidence>
<evidence type="ECO:0000313" key="6">
    <source>
        <dbReference type="Proteomes" id="UP000524535"/>
    </source>
</evidence>
<dbReference type="EMBL" id="JACIGY010000002">
    <property type="protein sequence ID" value="MBB4411501.1"/>
    <property type="molecule type" value="Genomic_DNA"/>
</dbReference>
<keyword evidence="6" id="KW-1185">Reference proteome</keyword>
<sequence>MIVTSSSSSSAYAGYTDRSAKSGTDMFVLDENRQQGSGSNSQGNALTSGDTSFSAKLAAMFLVPERPEAETAKDASETGTEKSAYSQYEQEFMDLADKTLAERIREQYLKDNDLTEDDVNAMSPEDRKAVEDDIRNAILEAMGVNEDKQAIAVTINVPNATDFVAKNAEDETQL</sequence>
<protein>
    <submittedName>
        <fullName evidence="3">Uncharacterized protein</fullName>
    </submittedName>
</protein>
<organism evidence="3 6">
    <name type="scientific">Aliirhizobium cellulosilyticum</name>
    <dbReference type="NCBI Taxonomy" id="393664"/>
    <lineage>
        <taxon>Bacteria</taxon>
        <taxon>Pseudomonadati</taxon>
        <taxon>Pseudomonadota</taxon>
        <taxon>Alphaproteobacteria</taxon>
        <taxon>Hyphomicrobiales</taxon>
        <taxon>Rhizobiaceae</taxon>
        <taxon>Aliirhizobium</taxon>
    </lineage>
</organism>
<dbReference type="Proteomes" id="UP000576087">
    <property type="component" value="Unassembled WGS sequence"/>
</dbReference>
<evidence type="ECO:0000313" key="5">
    <source>
        <dbReference type="Proteomes" id="UP000520770"/>
    </source>
</evidence>
<gene>
    <name evidence="3" type="ORF">GGE31_002006</name>
    <name evidence="2" type="ORF">GGE33_002007</name>
    <name evidence="4" type="ORF">GGE35_002007</name>
</gene>
<dbReference type="Proteomes" id="UP000524535">
    <property type="component" value="Unassembled WGS sequence"/>
</dbReference>
<evidence type="ECO:0000313" key="4">
    <source>
        <dbReference type="EMBL" id="MBB4446191.1"/>
    </source>
</evidence>
<proteinExistence type="predicted"/>
<feature type="compositionally biased region" description="Basic and acidic residues" evidence="1">
    <location>
        <begin position="65"/>
        <end position="80"/>
    </location>
</feature>
<reference evidence="5 6" key="1">
    <citation type="submission" date="2020-08" db="EMBL/GenBank/DDBJ databases">
        <title>Genomic Encyclopedia of Type Strains, Phase IV (KMG-V): Genome sequencing to study the core and pangenomes of soil and plant-associated prokaryotes.</title>
        <authorList>
            <person name="Whitman W."/>
        </authorList>
    </citation>
    <scope>NUCLEOTIDE SEQUENCE [LARGE SCALE GENOMIC DNA]</scope>
    <source>
        <strain evidence="3 6">SEMIA 444</strain>
        <strain evidence="2 5">SEMIA 448</strain>
        <strain evidence="4 7">SEMIA 452</strain>
    </source>
</reference>
<evidence type="ECO:0000313" key="2">
    <source>
        <dbReference type="EMBL" id="MBB4348265.1"/>
    </source>
</evidence>
<evidence type="ECO:0000256" key="1">
    <source>
        <dbReference type="SAM" id="MobiDB-lite"/>
    </source>
</evidence>
<dbReference type="RefSeq" id="WP_183822752.1">
    <property type="nucleotide sequence ID" value="NZ_JACIGW010000002.1"/>
</dbReference>
<evidence type="ECO:0000313" key="7">
    <source>
        <dbReference type="Proteomes" id="UP000576087"/>
    </source>
</evidence>